<evidence type="ECO:0000313" key="4">
    <source>
        <dbReference type="EMBL" id="JAV19408.1"/>
    </source>
</evidence>
<dbReference type="SMART" id="SM00355">
    <property type="entry name" value="ZnF_C2H2"/>
    <property type="match status" value="1"/>
</dbReference>
<keyword evidence="1" id="KW-0863">Zinc-finger</keyword>
<dbReference type="AlphaFoldDB" id="A0A1Q3EW26"/>
<dbReference type="EMBL" id="GFDL01015637">
    <property type="protein sequence ID" value="JAV19408.1"/>
    <property type="molecule type" value="Transcribed_RNA"/>
</dbReference>
<protein>
    <recommendedName>
        <fullName evidence="3">C2H2-type domain-containing protein</fullName>
    </recommendedName>
</protein>
<keyword evidence="1" id="KW-0479">Metal-binding</keyword>
<proteinExistence type="predicted"/>
<sequence length="302" mass="34049">MDGISFDSLTYLPDDSFVSECNDDYGGICEDIVRLASATHLVDQLEQQLDNSPPSSSYYASGRCFDKEIPSLFSEMEYLTEVSPETEMALMPCRDVPVAVDPSEFSWKRKDQVQQHQQQQKPDERPGLILGEEALVPNGTEPGACAKEIPAGPESQRRHFGATTHYRLILQNYIQKGKRKLEESSYSKMKATVVSVKTGTNSTSLIETVTCASSFESASSSSSSSSAEDRLPEPAPLPPNFRCHDCNSCFLSVERLKRHTCIIAEQYQCQLCRREFRKRKTLEQHIKSHDKVFSTDDDLRKW</sequence>
<dbReference type="Gene3D" id="3.30.160.60">
    <property type="entry name" value="Classic Zinc Finger"/>
    <property type="match status" value="1"/>
</dbReference>
<feature type="region of interest" description="Disordered" evidence="2">
    <location>
        <begin position="107"/>
        <end position="128"/>
    </location>
</feature>
<dbReference type="PROSITE" id="PS00028">
    <property type="entry name" value="ZINC_FINGER_C2H2_1"/>
    <property type="match status" value="1"/>
</dbReference>
<organism evidence="4">
    <name type="scientific">Culex tarsalis</name>
    <name type="common">Encephalitis mosquito</name>
    <dbReference type="NCBI Taxonomy" id="7177"/>
    <lineage>
        <taxon>Eukaryota</taxon>
        <taxon>Metazoa</taxon>
        <taxon>Ecdysozoa</taxon>
        <taxon>Arthropoda</taxon>
        <taxon>Hexapoda</taxon>
        <taxon>Insecta</taxon>
        <taxon>Pterygota</taxon>
        <taxon>Neoptera</taxon>
        <taxon>Endopterygota</taxon>
        <taxon>Diptera</taxon>
        <taxon>Nematocera</taxon>
        <taxon>Culicoidea</taxon>
        <taxon>Culicidae</taxon>
        <taxon>Culicinae</taxon>
        <taxon>Culicini</taxon>
        <taxon>Culex</taxon>
        <taxon>Culex</taxon>
    </lineage>
</organism>
<accession>A0A1Q3EW26</accession>
<keyword evidence="1" id="KW-0862">Zinc</keyword>
<evidence type="ECO:0000256" key="1">
    <source>
        <dbReference type="PROSITE-ProRule" id="PRU00042"/>
    </source>
</evidence>
<dbReference type="PROSITE" id="PS50157">
    <property type="entry name" value="ZINC_FINGER_C2H2_2"/>
    <property type="match status" value="1"/>
</dbReference>
<feature type="domain" description="C2H2-type" evidence="3">
    <location>
        <begin position="267"/>
        <end position="289"/>
    </location>
</feature>
<dbReference type="SUPFAM" id="SSF57667">
    <property type="entry name" value="beta-beta-alpha zinc fingers"/>
    <property type="match status" value="1"/>
</dbReference>
<dbReference type="InterPro" id="IPR013087">
    <property type="entry name" value="Znf_C2H2_type"/>
</dbReference>
<dbReference type="GO" id="GO:0008270">
    <property type="term" value="F:zinc ion binding"/>
    <property type="evidence" value="ECO:0007669"/>
    <property type="project" value="UniProtKB-KW"/>
</dbReference>
<dbReference type="InterPro" id="IPR036236">
    <property type="entry name" value="Znf_C2H2_sf"/>
</dbReference>
<evidence type="ECO:0000259" key="3">
    <source>
        <dbReference type="PROSITE" id="PS50157"/>
    </source>
</evidence>
<evidence type="ECO:0000256" key="2">
    <source>
        <dbReference type="SAM" id="MobiDB-lite"/>
    </source>
</evidence>
<name>A0A1Q3EW26_CULTA</name>
<reference evidence="4" key="1">
    <citation type="submission" date="2017-01" db="EMBL/GenBank/DDBJ databases">
        <title>A deep insight into the sialotranscriptome of adult male and female Cluex tarsalis mosquitoes.</title>
        <authorList>
            <person name="Ribeiro J.M."/>
            <person name="Moreira F."/>
            <person name="Bernard K.A."/>
            <person name="Calvo E."/>
        </authorList>
    </citation>
    <scope>NUCLEOTIDE SEQUENCE</scope>
    <source>
        <strain evidence="4">Kern County</strain>
        <tissue evidence="4">Salivary glands</tissue>
    </source>
</reference>